<dbReference type="AlphaFoldDB" id="A0A650EP83"/>
<name>A0A650EP83_9FIRM</name>
<accession>A0A650EP83</accession>
<gene>
    <name evidence="5" type="ORF">Firmicute1046_2170</name>
</gene>
<evidence type="ECO:0000313" key="5">
    <source>
        <dbReference type="EMBL" id="QGT51141.1"/>
    </source>
</evidence>
<evidence type="ECO:0000256" key="3">
    <source>
        <dbReference type="ARBA" id="ARBA00038054"/>
    </source>
</evidence>
<comment type="similarity">
    <text evidence="3">Belongs to the flavoredoxin family.</text>
</comment>
<sequence length="186" mass="20301">MRKNFGAKAILYPMPVLILGSYDENGKPDAMNAAWGGISEETQISICISEDHKTTKNILTRGAFTVSVADAENVVAADYVGIVSGNDEPNKIEKAGWHAVKSEFVDAPLFNELLMALECKLISYDEESCCLVGEIVNVCADERILGDDGKIDLAKFNPITYDPVHHTYRKLGDVVGKAFSDGMKLK</sequence>
<dbReference type="EMBL" id="MN577573">
    <property type="protein sequence ID" value="QGT51141.1"/>
    <property type="molecule type" value="Genomic_DNA"/>
</dbReference>
<dbReference type="InterPro" id="IPR002563">
    <property type="entry name" value="Flavin_Rdtase-like_dom"/>
</dbReference>
<evidence type="ECO:0000256" key="2">
    <source>
        <dbReference type="ARBA" id="ARBA00022630"/>
    </source>
</evidence>
<dbReference type="Pfam" id="PF01613">
    <property type="entry name" value="Flavin_Reduct"/>
    <property type="match status" value="1"/>
</dbReference>
<proteinExistence type="inferred from homology"/>
<dbReference type="SMART" id="SM00903">
    <property type="entry name" value="Flavin_Reduct"/>
    <property type="match status" value="1"/>
</dbReference>
<organism evidence="5">
    <name type="scientific">uncultured Bacillota bacterium</name>
    <dbReference type="NCBI Taxonomy" id="344338"/>
    <lineage>
        <taxon>Bacteria</taxon>
        <taxon>Bacillati</taxon>
        <taxon>Bacillota</taxon>
        <taxon>environmental samples</taxon>
    </lineage>
</organism>
<dbReference type="SUPFAM" id="SSF50475">
    <property type="entry name" value="FMN-binding split barrel"/>
    <property type="match status" value="1"/>
</dbReference>
<dbReference type="PANTHER" id="PTHR43567">
    <property type="entry name" value="FLAVOREDOXIN-RELATED-RELATED"/>
    <property type="match status" value="1"/>
</dbReference>
<evidence type="ECO:0000256" key="1">
    <source>
        <dbReference type="ARBA" id="ARBA00001917"/>
    </source>
</evidence>
<keyword evidence="2" id="KW-0285">Flavoprotein</keyword>
<evidence type="ECO:0000259" key="4">
    <source>
        <dbReference type="SMART" id="SM00903"/>
    </source>
</evidence>
<comment type="cofactor">
    <cofactor evidence="1">
        <name>FMN</name>
        <dbReference type="ChEBI" id="CHEBI:58210"/>
    </cofactor>
</comment>
<dbReference type="PANTHER" id="PTHR43567:SF1">
    <property type="entry name" value="FLAVOREDOXIN"/>
    <property type="match status" value="1"/>
</dbReference>
<dbReference type="Gene3D" id="2.30.110.10">
    <property type="entry name" value="Electron Transport, Fmn-binding Protein, Chain A"/>
    <property type="match status" value="1"/>
</dbReference>
<dbReference type="InterPro" id="IPR012349">
    <property type="entry name" value="Split_barrel_FMN-bd"/>
</dbReference>
<feature type="domain" description="Flavin reductase like" evidence="4">
    <location>
        <begin position="9"/>
        <end position="154"/>
    </location>
</feature>
<dbReference type="InterPro" id="IPR052174">
    <property type="entry name" value="Flavoredoxin"/>
</dbReference>
<reference evidence="5" key="1">
    <citation type="journal article" date="2020" name="J. ISSAAS">
        <title>Lactobacilli and other gastrointestinal microbiota of Peromyscus leucopus, reservoir host for agents of Lyme disease and other zoonoses in North America.</title>
        <authorList>
            <person name="Milovic A."/>
            <person name="Bassam K."/>
            <person name="Shao H."/>
            <person name="Chatzistamou I."/>
            <person name="Tufts D.M."/>
            <person name="Diuk-Wasser M."/>
            <person name="Barbour A.G."/>
        </authorList>
    </citation>
    <scope>NUCLEOTIDE SEQUENCE</scope>
    <source>
        <strain evidence="5">LL40</strain>
    </source>
</reference>
<dbReference type="GO" id="GO:0016646">
    <property type="term" value="F:oxidoreductase activity, acting on the CH-NH group of donors, NAD or NADP as acceptor"/>
    <property type="evidence" value="ECO:0007669"/>
    <property type="project" value="UniProtKB-ARBA"/>
</dbReference>
<protein>
    <submittedName>
        <fullName evidence="5">Flavin oxidoreductase</fullName>
    </submittedName>
</protein>
<dbReference type="GO" id="GO:0010181">
    <property type="term" value="F:FMN binding"/>
    <property type="evidence" value="ECO:0007669"/>
    <property type="project" value="InterPro"/>
</dbReference>